<dbReference type="SUPFAM" id="SSF54631">
    <property type="entry name" value="CBS-domain pair"/>
    <property type="match status" value="1"/>
</dbReference>
<dbReference type="Gene3D" id="3.10.580.10">
    <property type="entry name" value="CBS-domain"/>
    <property type="match status" value="1"/>
</dbReference>
<proteinExistence type="predicted"/>
<dbReference type="Gene3D" id="2.60.120.10">
    <property type="entry name" value="Jelly Rolls"/>
    <property type="match status" value="1"/>
</dbReference>
<dbReference type="STRING" id="1137991.SAMN05660642_00749"/>
<organism evidence="2 3">
    <name type="scientific">Geodermatophilus siccatus</name>
    <dbReference type="NCBI Taxonomy" id="1137991"/>
    <lineage>
        <taxon>Bacteria</taxon>
        <taxon>Bacillati</taxon>
        <taxon>Actinomycetota</taxon>
        <taxon>Actinomycetes</taxon>
        <taxon>Geodermatophilales</taxon>
        <taxon>Geodermatophilaceae</taxon>
        <taxon>Geodermatophilus</taxon>
    </lineage>
</organism>
<dbReference type="InterPro" id="IPR018821">
    <property type="entry name" value="DUF294_put_nucleoTrafse_sb-bd"/>
</dbReference>
<accession>A0A1G9MRY3</accession>
<dbReference type="InterPro" id="IPR005105">
    <property type="entry name" value="GlnD_Uridyltrans_N"/>
</dbReference>
<dbReference type="InterPro" id="IPR018490">
    <property type="entry name" value="cNMP-bd_dom_sf"/>
</dbReference>
<dbReference type="GO" id="GO:0008773">
    <property type="term" value="F:[protein-PII] uridylyltransferase activity"/>
    <property type="evidence" value="ECO:0007669"/>
    <property type="project" value="InterPro"/>
</dbReference>
<dbReference type="InterPro" id="IPR014710">
    <property type="entry name" value="RmlC-like_jellyroll"/>
</dbReference>
<evidence type="ECO:0000313" key="2">
    <source>
        <dbReference type="EMBL" id="SDL76854.1"/>
    </source>
</evidence>
<dbReference type="AlphaFoldDB" id="A0A1G9MRY3"/>
<dbReference type="CDD" id="cd05401">
    <property type="entry name" value="NT_GlnE_GlnD_like"/>
    <property type="match status" value="1"/>
</dbReference>
<name>A0A1G9MRY3_9ACTN</name>
<evidence type="ECO:0000259" key="1">
    <source>
        <dbReference type="PROSITE" id="PS50042"/>
    </source>
</evidence>
<dbReference type="SUPFAM" id="SSF51206">
    <property type="entry name" value="cAMP-binding domain-like"/>
    <property type="match status" value="1"/>
</dbReference>
<dbReference type="InterPro" id="IPR000595">
    <property type="entry name" value="cNMP-bd_dom"/>
</dbReference>
<dbReference type="EMBL" id="FNHE01000002">
    <property type="protein sequence ID" value="SDL76854.1"/>
    <property type="molecule type" value="Genomic_DNA"/>
</dbReference>
<dbReference type="PROSITE" id="PS50042">
    <property type="entry name" value="CNMP_BINDING_3"/>
    <property type="match status" value="1"/>
</dbReference>
<protein>
    <submittedName>
        <fullName evidence="2">CBS domain-containing protein</fullName>
    </submittedName>
</protein>
<dbReference type="Proteomes" id="UP000198680">
    <property type="component" value="Unassembled WGS sequence"/>
</dbReference>
<sequence length="651" mass="70179">MIGVARAARVLRGGRPDRPRLRRATSGHLRGDLPSTVVPAAHTMDLDVATLTDFLGSCAPFDALEPTELARIAAHAVVERYEAGDVVLDAFDARVAELFVVWEGRVDVWINTDRLTELPDKTEGTGGLFGYVAALTGAALRPRAVAVGRVVVVRLPADLVAPVFASRRGARFLAQEVWSTNQRAVGVPAYTLVDDLVAHAPLVVDAGASIADAALRMAQADLGYAAVRIAPGRFGLVTDASIRDVVAAALPTTAPVAEIMDPAPPMVPLGASANEALIRVLERAADVVLVTDRAGGLCGAVGPMDFVVSSTTAGAALHEQLRRATTVTELEHRYRGVPQLIGDLMARGLASSRAITVHSALVDTLVRRAIQLVVAAHPDLDVDSFTWLSLGSNGRREAVLSSDIDAAVSFANGMSADEIASYRPAFLEITQVLERAGLNHDRHGVSPVNPEFARTHRQWEAAARGWLSRPTEDDAVIKTCLLVDGRPIHGDLTLPEVARVFGDLRLHPSTMQVLLAISVDRPRTPRGRWRRKQFDLKRQALLPIANIARWAALSAGSPALQTQERLRAAASSRMLSAEDADTLDDVFEIVQRMRLRSQLEQFRSGETPSDTLRLRDLSSIEVSVLDEAIGEITAIQRRMANLARFVPDLRG</sequence>
<gene>
    <name evidence="2" type="ORF">SAMN05660642_00749</name>
</gene>
<dbReference type="Pfam" id="PF03445">
    <property type="entry name" value="DUF294"/>
    <property type="match status" value="1"/>
</dbReference>
<dbReference type="Pfam" id="PF10335">
    <property type="entry name" value="DUF294_C"/>
    <property type="match status" value="1"/>
</dbReference>
<feature type="domain" description="Cyclic nucleotide-binding" evidence="1">
    <location>
        <begin position="60"/>
        <end position="147"/>
    </location>
</feature>
<dbReference type="InterPro" id="IPR046342">
    <property type="entry name" value="CBS_dom_sf"/>
</dbReference>
<reference evidence="3" key="1">
    <citation type="submission" date="2016-10" db="EMBL/GenBank/DDBJ databases">
        <authorList>
            <person name="Varghese N."/>
            <person name="Submissions S."/>
        </authorList>
    </citation>
    <scope>NUCLEOTIDE SEQUENCE [LARGE SCALE GENOMIC DNA]</scope>
    <source>
        <strain evidence="3">DSM 45419</strain>
    </source>
</reference>
<keyword evidence="3" id="KW-1185">Reference proteome</keyword>
<evidence type="ECO:0000313" key="3">
    <source>
        <dbReference type="Proteomes" id="UP000198680"/>
    </source>
</evidence>